<dbReference type="EMBL" id="MNBE01000754">
    <property type="protein sequence ID" value="OKO91127.1"/>
    <property type="molecule type" value="Genomic_DNA"/>
</dbReference>
<keyword evidence="2" id="KW-1185">Reference proteome</keyword>
<dbReference type="AlphaFoldDB" id="A0A1Q5SSY5"/>
<accession>A0A1Q5SSY5</accession>
<evidence type="ECO:0000313" key="1">
    <source>
        <dbReference type="EMBL" id="OKO91127.1"/>
    </source>
</evidence>
<gene>
    <name evidence="1" type="ORF">PENSUB_13116</name>
</gene>
<organism evidence="1 2">
    <name type="scientific">Penicillium subrubescens</name>
    <dbReference type="NCBI Taxonomy" id="1316194"/>
    <lineage>
        <taxon>Eukaryota</taxon>
        <taxon>Fungi</taxon>
        <taxon>Dikarya</taxon>
        <taxon>Ascomycota</taxon>
        <taxon>Pezizomycotina</taxon>
        <taxon>Eurotiomycetes</taxon>
        <taxon>Eurotiomycetidae</taxon>
        <taxon>Eurotiales</taxon>
        <taxon>Aspergillaceae</taxon>
        <taxon>Penicillium</taxon>
    </lineage>
</organism>
<dbReference type="Proteomes" id="UP000186955">
    <property type="component" value="Unassembled WGS sequence"/>
</dbReference>
<reference evidence="1 2" key="1">
    <citation type="submission" date="2016-10" db="EMBL/GenBank/DDBJ databases">
        <title>Genome sequence of the ascomycete fungus Penicillium subrubescens.</title>
        <authorList>
            <person name="De Vries R.P."/>
            <person name="Peng M."/>
            <person name="Dilokpimol A."/>
            <person name="Hilden K."/>
            <person name="Makela M.R."/>
            <person name="Grigoriev I."/>
            <person name="Riley R."/>
            <person name="Granchi Z."/>
        </authorList>
    </citation>
    <scope>NUCLEOTIDE SEQUENCE [LARGE SCALE GENOMIC DNA]</scope>
    <source>
        <strain evidence="1 2">CBS 132785</strain>
    </source>
</reference>
<protein>
    <submittedName>
        <fullName evidence="1">Uncharacterized protein</fullName>
    </submittedName>
</protein>
<proteinExistence type="predicted"/>
<name>A0A1Q5SSY5_9EURO</name>
<evidence type="ECO:0000313" key="2">
    <source>
        <dbReference type="Proteomes" id="UP000186955"/>
    </source>
</evidence>
<sequence length="140" mass="16088">MVQWGVTTFCYDDWTNPTFASLIAVLSRLIARKQKVAEEMVKIEKAFHTHAERNKVAQESILGTQRVENELSGRLKMLQALEELGNVDGETYRGFISEQKEVFKMALRQVKATRLRTEELVFQSAHGMSMLEKARNNLQL</sequence>
<comment type="caution">
    <text evidence="1">The sequence shown here is derived from an EMBL/GenBank/DDBJ whole genome shotgun (WGS) entry which is preliminary data.</text>
</comment>